<feature type="transmembrane region" description="Helical" evidence="7">
    <location>
        <begin position="204"/>
        <end position="222"/>
    </location>
</feature>
<keyword evidence="2 7" id="KW-0812">Transmembrane</keyword>
<feature type="compositionally biased region" description="Basic and acidic residues" evidence="6">
    <location>
        <begin position="456"/>
        <end position="469"/>
    </location>
</feature>
<dbReference type="PANTHER" id="PTHR33048:SF96">
    <property type="entry name" value="INTEGRAL MEMBRANE PROTEIN"/>
    <property type="match status" value="1"/>
</dbReference>
<keyword evidence="10" id="KW-1185">Reference proteome</keyword>
<proteinExistence type="inferred from homology"/>
<evidence type="ECO:0000259" key="8">
    <source>
        <dbReference type="Pfam" id="PF20684"/>
    </source>
</evidence>
<evidence type="ECO:0000313" key="10">
    <source>
        <dbReference type="Proteomes" id="UP000824998"/>
    </source>
</evidence>
<dbReference type="GO" id="GO:0016020">
    <property type="term" value="C:membrane"/>
    <property type="evidence" value="ECO:0007669"/>
    <property type="project" value="UniProtKB-SubCell"/>
</dbReference>
<name>A0A9P7YPK5_9HELO</name>
<feature type="transmembrane region" description="Helical" evidence="7">
    <location>
        <begin position="119"/>
        <end position="140"/>
    </location>
</feature>
<accession>A0A9P7YPK5</accession>
<dbReference type="InterPro" id="IPR052337">
    <property type="entry name" value="SAT4-like"/>
</dbReference>
<evidence type="ECO:0000256" key="7">
    <source>
        <dbReference type="SAM" id="Phobius"/>
    </source>
</evidence>
<feature type="transmembrane region" description="Helical" evidence="7">
    <location>
        <begin position="170"/>
        <end position="192"/>
    </location>
</feature>
<evidence type="ECO:0000256" key="5">
    <source>
        <dbReference type="ARBA" id="ARBA00038359"/>
    </source>
</evidence>
<evidence type="ECO:0000256" key="3">
    <source>
        <dbReference type="ARBA" id="ARBA00022989"/>
    </source>
</evidence>
<gene>
    <name evidence="9" type="ORF">BJ875DRAFT_453254</name>
</gene>
<feature type="compositionally biased region" description="Low complexity" evidence="6">
    <location>
        <begin position="276"/>
        <end position="287"/>
    </location>
</feature>
<evidence type="ECO:0000313" key="9">
    <source>
        <dbReference type="EMBL" id="KAG9237593.1"/>
    </source>
</evidence>
<reference evidence="9" key="1">
    <citation type="journal article" date="2021" name="IMA Fungus">
        <title>Genomic characterization of three marine fungi, including Emericellopsis atlantica sp. nov. with signatures of a generalist lifestyle and marine biomass degradation.</title>
        <authorList>
            <person name="Hagestad O.C."/>
            <person name="Hou L."/>
            <person name="Andersen J.H."/>
            <person name="Hansen E.H."/>
            <person name="Altermark B."/>
            <person name="Li C."/>
            <person name="Kuhnert E."/>
            <person name="Cox R.J."/>
            <person name="Crous P.W."/>
            <person name="Spatafora J.W."/>
            <person name="Lail K."/>
            <person name="Amirebrahimi M."/>
            <person name="Lipzen A."/>
            <person name="Pangilinan J."/>
            <person name="Andreopoulos W."/>
            <person name="Hayes R.D."/>
            <person name="Ng V."/>
            <person name="Grigoriev I.V."/>
            <person name="Jackson S.A."/>
            <person name="Sutton T.D.S."/>
            <person name="Dobson A.D.W."/>
            <person name="Rama T."/>
        </authorList>
    </citation>
    <scope>NUCLEOTIDE SEQUENCE</scope>
    <source>
        <strain evidence="9">TRa018bII</strain>
    </source>
</reference>
<dbReference type="Proteomes" id="UP000824998">
    <property type="component" value="Unassembled WGS sequence"/>
</dbReference>
<evidence type="ECO:0000256" key="1">
    <source>
        <dbReference type="ARBA" id="ARBA00004141"/>
    </source>
</evidence>
<keyword evidence="4 7" id="KW-0472">Membrane</keyword>
<dbReference type="AlphaFoldDB" id="A0A9P7YPK5"/>
<feature type="domain" description="Rhodopsin" evidence="8">
    <location>
        <begin position="26"/>
        <end position="267"/>
    </location>
</feature>
<evidence type="ECO:0000256" key="6">
    <source>
        <dbReference type="SAM" id="MobiDB-lite"/>
    </source>
</evidence>
<protein>
    <recommendedName>
        <fullName evidence="8">Rhodopsin domain-containing protein</fullName>
    </recommendedName>
</protein>
<feature type="transmembrane region" description="Helical" evidence="7">
    <location>
        <begin position="42"/>
        <end position="64"/>
    </location>
</feature>
<feature type="transmembrane region" description="Helical" evidence="7">
    <location>
        <begin position="84"/>
        <end position="107"/>
    </location>
</feature>
<comment type="caution">
    <text evidence="9">The sequence shown here is derived from an EMBL/GenBank/DDBJ whole genome shotgun (WGS) entry which is preliminary data.</text>
</comment>
<keyword evidence="3 7" id="KW-1133">Transmembrane helix</keyword>
<feature type="transmembrane region" description="Helical" evidence="7">
    <location>
        <begin position="12"/>
        <end position="30"/>
    </location>
</feature>
<evidence type="ECO:0000256" key="2">
    <source>
        <dbReference type="ARBA" id="ARBA00022692"/>
    </source>
</evidence>
<evidence type="ECO:0000256" key="4">
    <source>
        <dbReference type="ARBA" id="ARBA00023136"/>
    </source>
</evidence>
<comment type="similarity">
    <text evidence="5">Belongs to the SAT4 family.</text>
</comment>
<comment type="subcellular location">
    <subcellularLocation>
        <location evidence="1">Membrane</location>
        <topology evidence="1">Multi-pass membrane protein</topology>
    </subcellularLocation>
</comment>
<organism evidence="9 10">
    <name type="scientific">Amylocarpus encephaloides</name>
    <dbReference type="NCBI Taxonomy" id="45428"/>
    <lineage>
        <taxon>Eukaryota</taxon>
        <taxon>Fungi</taxon>
        <taxon>Dikarya</taxon>
        <taxon>Ascomycota</taxon>
        <taxon>Pezizomycotina</taxon>
        <taxon>Leotiomycetes</taxon>
        <taxon>Helotiales</taxon>
        <taxon>Helotiales incertae sedis</taxon>
        <taxon>Amylocarpus</taxon>
    </lineage>
</organism>
<feature type="region of interest" description="Disordered" evidence="6">
    <location>
        <begin position="275"/>
        <end position="294"/>
    </location>
</feature>
<dbReference type="InterPro" id="IPR049326">
    <property type="entry name" value="Rhodopsin_dom_fungi"/>
</dbReference>
<dbReference type="OrthoDB" id="3936451at2759"/>
<feature type="region of interest" description="Disordered" evidence="6">
    <location>
        <begin position="421"/>
        <end position="469"/>
    </location>
</feature>
<dbReference type="Pfam" id="PF20684">
    <property type="entry name" value="Fung_rhodopsin"/>
    <property type="match status" value="1"/>
</dbReference>
<feature type="transmembrane region" description="Helical" evidence="7">
    <location>
        <begin position="242"/>
        <end position="265"/>
    </location>
</feature>
<sequence length="469" mass="52448">MSDNRGPELAAVTGVFLGLAVIFTSLRIYVRTVSKNWGADDLLFLCSLVFFVIFCVGSFGGITYGSGQHLDAIKVENLPEALHLWWLGEMCYTVTTWLLRLSVGVFLLRLSVKPRYRWVIYTTMAVVSVLSLILFFLVLFQCTPVHHFWTRFEGKKGKCIPPNILPRVAIAHSVVAFCTDWVLGIQVIEILYKLEMNARTKLSVVGLLSLGFLAGIAAMIRIPEIRALQISADWLYKSVDVAIWSIVEPGLGIIAIAGATLRPLFRRFLSTRRETTTGTLQTSHTSQMPRNNMGLNKDIPYTADITSYPPSRSYYITPSSRVPKDEIVSSPPSACFDFVYGETTDTMTSTTNRVPQTHMLGVNSFTRPMSPAYDDDTVIDARDSIRGLSPTPAFVPSKRGIQVQRTAEIHELDELGKSPEGFIRSQVEPPRTMPSRPPRVRRKTESSELIDPTMRMAREDGMTSRGNDR</sequence>
<dbReference type="PANTHER" id="PTHR33048">
    <property type="entry name" value="PTH11-LIKE INTEGRAL MEMBRANE PROTEIN (AFU_ORTHOLOGUE AFUA_5G11245)"/>
    <property type="match status" value="1"/>
</dbReference>
<dbReference type="EMBL" id="MU251383">
    <property type="protein sequence ID" value="KAG9237593.1"/>
    <property type="molecule type" value="Genomic_DNA"/>
</dbReference>